<dbReference type="AlphaFoldDB" id="L0IAF4"/>
<accession>L0IAF4</accession>
<dbReference type="Gene3D" id="3.40.710.10">
    <property type="entry name" value="DD-peptidase/beta-lactamase superfamily"/>
    <property type="match status" value="1"/>
</dbReference>
<dbReference type="KEGG" id="hru:Halru_1102"/>
<gene>
    <name evidence="3" type="ordered locus">Halru_1102</name>
</gene>
<feature type="domain" description="Pab87 octamerisation" evidence="2">
    <location>
        <begin position="366"/>
        <end position="461"/>
    </location>
</feature>
<feature type="domain" description="Beta-lactamase-related" evidence="1">
    <location>
        <begin position="24"/>
        <end position="347"/>
    </location>
</feature>
<dbReference type="HOGENOM" id="CLU_020027_0_4_2"/>
<dbReference type="eggNOG" id="arCOG00771">
    <property type="taxonomic scope" value="Archaea"/>
</dbReference>
<dbReference type="InterPro" id="IPR001466">
    <property type="entry name" value="Beta-lactam-related"/>
</dbReference>
<evidence type="ECO:0000259" key="2">
    <source>
        <dbReference type="Pfam" id="PF13969"/>
    </source>
</evidence>
<dbReference type="Gene3D" id="2.40.128.210">
    <property type="entry name" value="Pab87 octamerisation domain"/>
    <property type="match status" value="1"/>
</dbReference>
<sequence length="463" mass="50227">MSHDRERSRAREHASLDPETVDTIDELLRNRLAEDDIPGLSLAISDRDGVLYATGYGSRDIESNDPATSETVYGIGSVSKSFASLATLQLVASDELALDDPVTHYLDVDIPDEITLHHLLSHTSGFPSLAVSEALLGRQLGIGEAGVPLGSREDVLAHVESATDEITDDPGEHWQYYNSGYTLVGEVIETVTGTAYTDHVSRKILGPLAMDRSTFDGDRFDSFEDRMTPYFAEDDELTPYPLPIREHSAAAGGLLAPVTDLVRYLRMHLRGGELDGTRLCDEETLQRAYEAHAETPAGPYGYGWRTRDVGGESLIGHGGSIAISTAYAGFSPDHDVAIALLANTSPGYGLAELGKGVFAALTGTDPETLPFFSRRARFEELSGEYESYRGIKRAAVEPAGGTLRLRIGGPIDGDGEWQPLVPTDVEAGRFDAVSAAGDRIPVRFVRKGGDLSCFIDRWRLHQC</sequence>
<protein>
    <submittedName>
        <fullName evidence="3">Penicillin-binding protein, beta-lactamase class C</fullName>
    </submittedName>
</protein>
<name>L0IAF4_HALRX</name>
<dbReference type="InterPro" id="IPR025879">
    <property type="entry name" value="Pab87_oct"/>
</dbReference>
<dbReference type="RefSeq" id="WP_015300380.1">
    <property type="nucleotide sequence ID" value="NC_019964.1"/>
</dbReference>
<dbReference type="SUPFAM" id="SSF56601">
    <property type="entry name" value="beta-lactamase/transpeptidase-like"/>
    <property type="match status" value="1"/>
</dbReference>
<dbReference type="STRING" id="797302.Halru_1102"/>
<dbReference type="OrthoDB" id="111095at2157"/>
<dbReference type="Pfam" id="PF13969">
    <property type="entry name" value="Pab87_oct"/>
    <property type="match status" value="1"/>
</dbReference>
<dbReference type="InterPro" id="IPR050491">
    <property type="entry name" value="AmpC-like"/>
</dbReference>
<evidence type="ECO:0000313" key="3">
    <source>
        <dbReference type="EMBL" id="AGB15719.1"/>
    </source>
</evidence>
<dbReference type="Proteomes" id="UP000010846">
    <property type="component" value="Chromosome"/>
</dbReference>
<organism evidence="3 4">
    <name type="scientific">Halovivax ruber (strain DSM 18193 / JCM 13892 / XH-70)</name>
    <dbReference type="NCBI Taxonomy" id="797302"/>
    <lineage>
        <taxon>Archaea</taxon>
        <taxon>Methanobacteriati</taxon>
        <taxon>Methanobacteriota</taxon>
        <taxon>Stenosarchaea group</taxon>
        <taxon>Halobacteria</taxon>
        <taxon>Halobacteriales</taxon>
        <taxon>Natrialbaceae</taxon>
        <taxon>Halovivax</taxon>
    </lineage>
</organism>
<dbReference type="InterPro" id="IPR012338">
    <property type="entry name" value="Beta-lactam/transpept-like"/>
</dbReference>
<dbReference type="EMBL" id="CP003050">
    <property type="protein sequence ID" value="AGB15719.1"/>
    <property type="molecule type" value="Genomic_DNA"/>
</dbReference>
<dbReference type="GeneID" id="14375356"/>
<evidence type="ECO:0000313" key="4">
    <source>
        <dbReference type="Proteomes" id="UP000010846"/>
    </source>
</evidence>
<proteinExistence type="predicted"/>
<dbReference type="PANTHER" id="PTHR46825:SF9">
    <property type="entry name" value="BETA-LACTAMASE-RELATED DOMAIN-CONTAINING PROTEIN"/>
    <property type="match status" value="1"/>
</dbReference>
<dbReference type="PANTHER" id="PTHR46825">
    <property type="entry name" value="D-ALANYL-D-ALANINE-CARBOXYPEPTIDASE/ENDOPEPTIDASE AMPH"/>
    <property type="match status" value="1"/>
</dbReference>
<dbReference type="InterPro" id="IPR038164">
    <property type="entry name" value="Pab87_oct_sf"/>
</dbReference>
<evidence type="ECO:0000259" key="1">
    <source>
        <dbReference type="Pfam" id="PF00144"/>
    </source>
</evidence>
<keyword evidence="4" id="KW-1185">Reference proteome</keyword>
<dbReference type="Pfam" id="PF00144">
    <property type="entry name" value="Beta-lactamase"/>
    <property type="match status" value="1"/>
</dbReference>
<reference evidence="3" key="1">
    <citation type="submission" date="2011-09" db="EMBL/GenBank/DDBJ databases">
        <title>Complete sequence of Halovivax ruber XH-70.</title>
        <authorList>
            <consortium name="US DOE Joint Genome Institute"/>
            <person name="Lucas S."/>
            <person name="Han J."/>
            <person name="Lapidus A."/>
            <person name="Cheng J.-F."/>
            <person name="Goodwin L."/>
            <person name="Pitluck S."/>
            <person name="Peters L."/>
            <person name="Mikhailova N."/>
            <person name="Davenport K."/>
            <person name="Detter J.C."/>
            <person name="Han C."/>
            <person name="Tapia R."/>
            <person name="Land M."/>
            <person name="Hauser L."/>
            <person name="Kyrpides N."/>
            <person name="Ivanova N."/>
            <person name="Pagani I."/>
            <person name="Sproer C."/>
            <person name="Anderson I."/>
            <person name="Woyke T."/>
        </authorList>
    </citation>
    <scope>NUCLEOTIDE SEQUENCE</scope>
    <source>
        <strain evidence="3">XH-70</strain>
    </source>
</reference>